<dbReference type="AlphaFoldDB" id="A0A072PC01"/>
<dbReference type="VEuPathDB" id="FungiDB:A1O9_06983"/>
<dbReference type="STRING" id="1182545.A0A072PC01"/>
<organism evidence="1 2">
    <name type="scientific">Exophiala aquamarina CBS 119918</name>
    <dbReference type="NCBI Taxonomy" id="1182545"/>
    <lineage>
        <taxon>Eukaryota</taxon>
        <taxon>Fungi</taxon>
        <taxon>Dikarya</taxon>
        <taxon>Ascomycota</taxon>
        <taxon>Pezizomycotina</taxon>
        <taxon>Eurotiomycetes</taxon>
        <taxon>Chaetothyriomycetidae</taxon>
        <taxon>Chaetothyriales</taxon>
        <taxon>Herpotrichiellaceae</taxon>
        <taxon>Exophiala</taxon>
    </lineage>
</organism>
<gene>
    <name evidence="1" type="ORF">A1O9_06983</name>
</gene>
<dbReference type="GeneID" id="25281897"/>
<protein>
    <submittedName>
        <fullName evidence="1">Uncharacterized protein</fullName>
    </submittedName>
</protein>
<dbReference type="OrthoDB" id="47375at2759"/>
<keyword evidence="2" id="KW-1185">Reference proteome</keyword>
<accession>A0A072PC01</accession>
<dbReference type="EMBL" id="AMGV01000005">
    <property type="protein sequence ID" value="KEF56793.1"/>
    <property type="molecule type" value="Genomic_DNA"/>
</dbReference>
<evidence type="ECO:0000313" key="2">
    <source>
        <dbReference type="Proteomes" id="UP000027920"/>
    </source>
</evidence>
<proteinExistence type="predicted"/>
<evidence type="ECO:0000313" key="1">
    <source>
        <dbReference type="EMBL" id="KEF56793.1"/>
    </source>
</evidence>
<reference evidence="1 2" key="1">
    <citation type="submission" date="2013-03" db="EMBL/GenBank/DDBJ databases">
        <title>The Genome Sequence of Exophiala aquamarina CBS 119918.</title>
        <authorList>
            <consortium name="The Broad Institute Genomics Platform"/>
            <person name="Cuomo C."/>
            <person name="de Hoog S."/>
            <person name="Gorbushina A."/>
            <person name="Walker B."/>
            <person name="Young S.K."/>
            <person name="Zeng Q."/>
            <person name="Gargeya S."/>
            <person name="Fitzgerald M."/>
            <person name="Haas B."/>
            <person name="Abouelleil A."/>
            <person name="Allen A.W."/>
            <person name="Alvarado L."/>
            <person name="Arachchi H.M."/>
            <person name="Berlin A.M."/>
            <person name="Chapman S.B."/>
            <person name="Gainer-Dewar J."/>
            <person name="Goldberg J."/>
            <person name="Griggs A."/>
            <person name="Gujja S."/>
            <person name="Hansen M."/>
            <person name="Howarth C."/>
            <person name="Imamovic A."/>
            <person name="Ireland A."/>
            <person name="Larimer J."/>
            <person name="McCowan C."/>
            <person name="Murphy C."/>
            <person name="Pearson M."/>
            <person name="Poon T.W."/>
            <person name="Priest M."/>
            <person name="Roberts A."/>
            <person name="Saif S."/>
            <person name="Shea T."/>
            <person name="Sisk P."/>
            <person name="Sykes S."/>
            <person name="Wortman J."/>
            <person name="Nusbaum C."/>
            <person name="Birren B."/>
        </authorList>
    </citation>
    <scope>NUCLEOTIDE SEQUENCE [LARGE SCALE GENOMIC DNA]</scope>
    <source>
        <strain evidence="1 2">CBS 119918</strain>
    </source>
</reference>
<sequence>MSLRTLRQRLCTATFLTITFPFWFPPYHQHALNRGVQPPLHPSRHEPSPREIAANSTLGFEKILAVPLKPSWRTRGLIAAAELTGLSIEVPEQPYNTDDLIRAFEGIDNTHLQQGIHLRHGSARAWLAHLDVMKYIVASGISSAFIIEDNIDWDTDIKTSLKLVSGTVRKFMQTPIASASPSGYGWDVV</sequence>
<name>A0A072PC01_9EURO</name>
<comment type="caution">
    <text evidence="1">The sequence shown here is derived from an EMBL/GenBank/DDBJ whole genome shotgun (WGS) entry which is preliminary data.</text>
</comment>
<dbReference type="RefSeq" id="XP_013259383.1">
    <property type="nucleotide sequence ID" value="XM_013403929.1"/>
</dbReference>
<dbReference type="Proteomes" id="UP000027920">
    <property type="component" value="Unassembled WGS sequence"/>
</dbReference>
<dbReference type="HOGENOM" id="CLU_1434448_0_0_1"/>